<protein>
    <submittedName>
        <fullName evidence="1">Uncharacterized protein</fullName>
    </submittedName>
</protein>
<sequence>MLLLKHLCRDLYYTCEQDENFIKMLESNLSIVGEELHIDVFGHNVHSIGSLAQWACAEV</sequence>
<accession>A0A450WIA1</accession>
<dbReference type="AlphaFoldDB" id="A0A450WIA1"/>
<proteinExistence type="predicted"/>
<name>A0A450WIA1_9GAMM</name>
<dbReference type="EMBL" id="CAADFK010000101">
    <property type="protein sequence ID" value="VFK16756.1"/>
    <property type="molecule type" value="Genomic_DNA"/>
</dbReference>
<gene>
    <name evidence="1" type="ORF">BECKLPF1236B_GA0070989_11016</name>
</gene>
<reference evidence="1" key="1">
    <citation type="submission" date="2019-02" db="EMBL/GenBank/DDBJ databases">
        <authorList>
            <person name="Gruber-Vodicka R. H."/>
            <person name="Seah K. B. B."/>
        </authorList>
    </citation>
    <scope>NUCLEOTIDE SEQUENCE</scope>
    <source>
        <strain evidence="1">BECK_S313</strain>
    </source>
</reference>
<organism evidence="1">
    <name type="scientific">Candidatus Kentrum sp. LPFa</name>
    <dbReference type="NCBI Taxonomy" id="2126335"/>
    <lineage>
        <taxon>Bacteria</taxon>
        <taxon>Pseudomonadati</taxon>
        <taxon>Pseudomonadota</taxon>
        <taxon>Gammaproteobacteria</taxon>
        <taxon>Candidatus Kentrum</taxon>
    </lineage>
</organism>
<evidence type="ECO:0000313" key="1">
    <source>
        <dbReference type="EMBL" id="VFK16756.1"/>
    </source>
</evidence>